<feature type="coiled-coil region" evidence="1">
    <location>
        <begin position="33"/>
        <end position="67"/>
    </location>
</feature>
<evidence type="ECO:0000313" key="3">
    <source>
        <dbReference type="Proteomes" id="UP000271125"/>
    </source>
</evidence>
<feature type="non-terminal residue" evidence="2">
    <location>
        <position position="208"/>
    </location>
</feature>
<dbReference type="EMBL" id="QNBD01000159">
    <property type="protein sequence ID" value="RKX69983.1"/>
    <property type="molecule type" value="Genomic_DNA"/>
</dbReference>
<evidence type="ECO:0000313" key="2">
    <source>
        <dbReference type="EMBL" id="RKX69983.1"/>
    </source>
</evidence>
<proteinExistence type="predicted"/>
<name>A0A660SH47_UNCT6</name>
<dbReference type="Gene3D" id="1.10.287.1490">
    <property type="match status" value="1"/>
</dbReference>
<comment type="caution">
    <text evidence="2">The sequence shown here is derived from an EMBL/GenBank/DDBJ whole genome shotgun (WGS) entry which is preliminary data.</text>
</comment>
<accession>A0A660SH47</accession>
<sequence>MLESDLKHLYEIQKLDIEIDGLKENLESVPKRIEQLTLDLEKHKSSIEREKNNISELNAKKKESSKRLENIITGLKKNLNKGKSVTTGREGEALLNEKTHLEKDKAMYEDRLQELDDSIKKGKLNLSNLEDSLGDVIKSTEEDIKLYNKKKKELTKEIEILDDKKKRIAVHIEDTTLIKKYERIRLNRDGIGMVMIDKPICGGCFVKL</sequence>
<dbReference type="Proteomes" id="UP000271125">
    <property type="component" value="Unassembled WGS sequence"/>
</dbReference>
<evidence type="ECO:0008006" key="4">
    <source>
        <dbReference type="Google" id="ProtNLM"/>
    </source>
</evidence>
<gene>
    <name evidence="2" type="ORF">DRP43_03855</name>
</gene>
<feature type="coiled-coil region" evidence="1">
    <location>
        <begin position="98"/>
        <end position="164"/>
    </location>
</feature>
<reference evidence="2 3" key="1">
    <citation type="submission" date="2018-06" db="EMBL/GenBank/DDBJ databases">
        <title>Extensive metabolic versatility and redundancy in microbially diverse, dynamic hydrothermal sediments.</title>
        <authorList>
            <person name="Dombrowski N."/>
            <person name="Teske A."/>
            <person name="Baker B.J."/>
        </authorList>
    </citation>
    <scope>NUCLEOTIDE SEQUENCE [LARGE SCALE GENOMIC DNA]</scope>
    <source>
        <strain evidence="2">B10_G13</strain>
    </source>
</reference>
<protein>
    <recommendedName>
        <fullName evidence="4">C4-type zinc ribbon domain-containing protein</fullName>
    </recommendedName>
</protein>
<keyword evidence="1" id="KW-0175">Coiled coil</keyword>
<organism evidence="2 3">
    <name type="scientific">candidate division TA06 bacterium</name>
    <dbReference type="NCBI Taxonomy" id="2250710"/>
    <lineage>
        <taxon>Bacteria</taxon>
        <taxon>Bacteria division TA06</taxon>
    </lineage>
</organism>
<dbReference type="AlphaFoldDB" id="A0A660SH47"/>
<evidence type="ECO:0000256" key="1">
    <source>
        <dbReference type="SAM" id="Coils"/>
    </source>
</evidence>